<dbReference type="SUPFAM" id="SSF52540">
    <property type="entry name" value="P-loop containing nucleoside triphosphate hydrolases"/>
    <property type="match status" value="1"/>
</dbReference>
<dbReference type="PANTHER" id="PTHR43788:SF8">
    <property type="entry name" value="DNA-BINDING PROTEIN SMUBP-2"/>
    <property type="match status" value="1"/>
</dbReference>
<sequence>MSLAEWKSEAISAVEHWLTLQPGPSAQQRWKPIGSAKEGNEPGWLLLDKRGDPVKLDTLNDLCFAGNGGPDVDTAYPIETFRQVDGVLLLKEPAALPKRSRTVWSRSMSVRLLTEKLISGLRESGNAHIADAFATDRLAPHPMRGIPAPPGLVGAQADAYRACLSEGVRLVWGPPGAGKTRVLARAIEDLVNGSKRVLLVSTANVAVDNALHAVVKAMRPKRGAAIRVGPAQLAEVANNPDVHLQQLAAAASNEVDRELRTIERQLAELDGLDTEIATLSEQVGDFAPTTYRAALERIENGREFDKLALLIRDAEALWEAADRKATAKRAAAQQAQNEWNRIAGAREALNNAQELTAQLNRLVVQHKSKQAEVTAAELRLTAADGWLATRKAKRARDKAAEELHAFEQLAAVRHRQLSELIGAHRASAQPITGDYVAKVDTDLGKARKAVDQADQSEAAALSRLRELRDLRQARQDRGLPTDVDHEYVRQARSADLPGKFERLERVRGQQRNAASQRGKLEEAHRLLVNRSRKLRRDAEKLLVEEAGLVATTLARSRMHPALAKADFDVVLVDEAGAAVLAEVLLALCRATKTAVLFGDFLQLPPVQDRNLANSTHEQLRRWVLPNPFTHAGIRTPNDALQHPGCVTLLHQFRFGPGLRQLANDVIYEVLRDASDLPGVPARQDTEIVFVDTSSLGEMGEVRRPGGKRGWWPAGLVLSRALAEHHLPEDNEVGIVTPYTLQRDATLAGLRDRGLVAGVSVGTVHAFQGREFPTVVFDLVEDGNGWVAKSRRDAGTWEDDGVRLFGVGITRAQHRLYLIADLGAVQRAAHGPLAALTAARRRGRVRLWSAAALLGMEEPLPQFVDNAFTEVSEMLRQLVTASDISDEKTFYIELEGRLRSATRQVWMWSPWISTRAKQVVPLIAGTVARGVDVRVFIRPDEDRNMAKGWAQDELPALHASGATVIRSHHEHRKIVVIDEEVVLFGSLNALSSSTKNVTRESMLTLEGSEFAHRLLEELRVRDLGTLHLCERCGKPCEVRRASGRSTAWSWYCTACRKHEPVPEPSQHSAGGPT</sequence>
<accession>A0A9W6VK64</accession>
<dbReference type="EMBL" id="BSTI01000021">
    <property type="protein sequence ID" value="GLY70269.1"/>
    <property type="molecule type" value="Genomic_DNA"/>
</dbReference>
<dbReference type="InterPro" id="IPR050534">
    <property type="entry name" value="Coronavir_polyprotein_1ab"/>
</dbReference>
<evidence type="ECO:0000256" key="3">
    <source>
        <dbReference type="ARBA" id="ARBA00022801"/>
    </source>
</evidence>
<dbReference type="InterPro" id="IPR027417">
    <property type="entry name" value="P-loop_NTPase"/>
</dbReference>
<evidence type="ECO:0000256" key="1">
    <source>
        <dbReference type="ARBA" id="ARBA00007913"/>
    </source>
</evidence>
<evidence type="ECO:0000313" key="9">
    <source>
        <dbReference type="Proteomes" id="UP001165136"/>
    </source>
</evidence>
<evidence type="ECO:0000256" key="5">
    <source>
        <dbReference type="ARBA" id="ARBA00022840"/>
    </source>
</evidence>
<evidence type="ECO:0000259" key="7">
    <source>
        <dbReference type="PROSITE" id="PS50035"/>
    </source>
</evidence>
<dbReference type="GO" id="GO:0006793">
    <property type="term" value="P:phosphorus metabolic process"/>
    <property type="evidence" value="ECO:0007669"/>
    <property type="project" value="UniProtKB-ARBA"/>
</dbReference>
<feature type="coiled-coil region" evidence="6">
    <location>
        <begin position="342"/>
        <end position="372"/>
    </location>
</feature>
<dbReference type="SUPFAM" id="SSF56024">
    <property type="entry name" value="Phospholipase D/nuclease"/>
    <property type="match status" value="1"/>
</dbReference>
<proteinExistence type="inferred from homology"/>
<evidence type="ECO:0000256" key="2">
    <source>
        <dbReference type="ARBA" id="ARBA00022741"/>
    </source>
</evidence>
<dbReference type="Pfam" id="PF13086">
    <property type="entry name" value="AAA_11"/>
    <property type="match status" value="1"/>
</dbReference>
<name>A0A9W6VK64_9PSEU</name>
<comment type="similarity">
    <text evidence="1">Belongs to the DNA2/NAM7 helicase family.</text>
</comment>
<dbReference type="Pfam" id="PF13091">
    <property type="entry name" value="PLDc_2"/>
    <property type="match status" value="1"/>
</dbReference>
<dbReference type="InterPro" id="IPR041679">
    <property type="entry name" value="DNA2/NAM7-like_C"/>
</dbReference>
<dbReference type="PROSITE" id="PS50035">
    <property type="entry name" value="PLD"/>
    <property type="match status" value="1"/>
</dbReference>
<feature type="coiled-coil region" evidence="6">
    <location>
        <begin position="248"/>
        <end position="282"/>
    </location>
</feature>
<keyword evidence="6" id="KW-0175">Coiled coil</keyword>
<keyword evidence="2" id="KW-0547">Nucleotide-binding</keyword>
<reference evidence="8" key="1">
    <citation type="submission" date="2023-03" db="EMBL/GenBank/DDBJ databases">
        <title>Amycolatopsis taiwanensis NBRC 103393.</title>
        <authorList>
            <person name="Ichikawa N."/>
            <person name="Sato H."/>
            <person name="Tonouchi N."/>
        </authorList>
    </citation>
    <scope>NUCLEOTIDE SEQUENCE</scope>
    <source>
        <strain evidence="8">NBRC 103393</strain>
    </source>
</reference>
<keyword evidence="3" id="KW-0378">Hydrolase</keyword>
<dbReference type="RefSeq" id="WP_027945493.1">
    <property type="nucleotide sequence ID" value="NZ_BSTI01000021.1"/>
</dbReference>
<dbReference type="InterPro" id="IPR041677">
    <property type="entry name" value="DNA2/NAM7_AAA_11"/>
</dbReference>
<evidence type="ECO:0000313" key="8">
    <source>
        <dbReference type="EMBL" id="GLY70269.1"/>
    </source>
</evidence>
<comment type="caution">
    <text evidence="8">The sequence shown here is derived from an EMBL/GenBank/DDBJ whole genome shotgun (WGS) entry which is preliminary data.</text>
</comment>
<dbReference type="GO" id="GO:0005524">
    <property type="term" value="F:ATP binding"/>
    <property type="evidence" value="ECO:0007669"/>
    <property type="project" value="UniProtKB-KW"/>
</dbReference>
<keyword evidence="5" id="KW-0067">ATP-binding</keyword>
<gene>
    <name evidence="8" type="ORF">Atai01_68880</name>
</gene>
<keyword evidence="4" id="KW-0347">Helicase</keyword>
<dbReference type="PANTHER" id="PTHR43788">
    <property type="entry name" value="DNA2/NAM7 HELICASE FAMILY MEMBER"/>
    <property type="match status" value="1"/>
</dbReference>
<dbReference type="InterPro" id="IPR001736">
    <property type="entry name" value="PLipase_D/transphosphatidylase"/>
</dbReference>
<organism evidence="8 9">
    <name type="scientific">Amycolatopsis taiwanensis</name>
    <dbReference type="NCBI Taxonomy" id="342230"/>
    <lineage>
        <taxon>Bacteria</taxon>
        <taxon>Bacillati</taxon>
        <taxon>Actinomycetota</taxon>
        <taxon>Actinomycetes</taxon>
        <taxon>Pseudonocardiales</taxon>
        <taxon>Pseudonocardiaceae</taxon>
        <taxon>Amycolatopsis</taxon>
    </lineage>
</organism>
<protein>
    <recommendedName>
        <fullName evidence="7">PLD phosphodiesterase domain-containing protein</fullName>
    </recommendedName>
</protein>
<dbReference type="Gene3D" id="3.30.870.10">
    <property type="entry name" value="Endonuclease Chain A"/>
    <property type="match status" value="1"/>
</dbReference>
<evidence type="ECO:0000256" key="6">
    <source>
        <dbReference type="SAM" id="Coils"/>
    </source>
</evidence>
<dbReference type="GO" id="GO:0043139">
    <property type="term" value="F:5'-3' DNA helicase activity"/>
    <property type="evidence" value="ECO:0007669"/>
    <property type="project" value="TreeGrafter"/>
</dbReference>
<dbReference type="Proteomes" id="UP001165136">
    <property type="component" value="Unassembled WGS sequence"/>
</dbReference>
<dbReference type="AlphaFoldDB" id="A0A9W6VK64"/>
<dbReference type="Pfam" id="PF13087">
    <property type="entry name" value="AAA_12"/>
    <property type="match status" value="1"/>
</dbReference>
<feature type="domain" description="PLD phosphodiesterase" evidence="7">
    <location>
        <begin position="965"/>
        <end position="992"/>
    </location>
</feature>
<dbReference type="Gene3D" id="3.40.50.300">
    <property type="entry name" value="P-loop containing nucleotide triphosphate hydrolases"/>
    <property type="match status" value="3"/>
</dbReference>
<keyword evidence="9" id="KW-1185">Reference proteome</keyword>
<evidence type="ECO:0000256" key="4">
    <source>
        <dbReference type="ARBA" id="ARBA00022806"/>
    </source>
</evidence>
<dbReference type="GO" id="GO:0016787">
    <property type="term" value="F:hydrolase activity"/>
    <property type="evidence" value="ECO:0007669"/>
    <property type="project" value="UniProtKB-KW"/>
</dbReference>
<dbReference type="InterPro" id="IPR025202">
    <property type="entry name" value="PLD-like_dom"/>
</dbReference>